<dbReference type="InterPro" id="IPR011944">
    <property type="entry name" value="Steroid_delta5-4_isomerase"/>
</dbReference>
<dbReference type="InterPro" id="IPR037401">
    <property type="entry name" value="SnoaL-like"/>
</dbReference>
<feature type="domain" description="SnoaL-like" evidence="1">
    <location>
        <begin position="5"/>
        <end position="125"/>
    </location>
</feature>
<dbReference type="NCBIfam" id="TIGR02246">
    <property type="entry name" value="SgcJ/EcaC family oxidoreductase"/>
    <property type="match status" value="1"/>
</dbReference>
<dbReference type="OrthoDB" id="9100692at2"/>
<dbReference type="Gene3D" id="3.10.450.50">
    <property type="match status" value="1"/>
</dbReference>
<protein>
    <recommendedName>
        <fullName evidence="1">SnoaL-like domain-containing protein</fullName>
    </recommendedName>
</protein>
<accession>A0A158GY89</accession>
<reference evidence="2 3" key="1">
    <citation type="submission" date="2016-01" db="EMBL/GenBank/DDBJ databases">
        <authorList>
            <person name="Oliw E.H."/>
        </authorList>
    </citation>
    <scope>NUCLEOTIDE SEQUENCE [LARGE SCALE GENOMIC DNA]</scope>
    <source>
        <strain evidence="2">LMG 27134</strain>
    </source>
</reference>
<dbReference type="SUPFAM" id="SSF54427">
    <property type="entry name" value="NTF2-like"/>
    <property type="match status" value="1"/>
</dbReference>
<dbReference type="InterPro" id="IPR032710">
    <property type="entry name" value="NTF2-like_dom_sf"/>
</dbReference>
<dbReference type="AlphaFoldDB" id="A0A158GY89"/>
<dbReference type="CDD" id="cd00531">
    <property type="entry name" value="NTF2_like"/>
    <property type="match status" value="1"/>
</dbReference>
<dbReference type="Proteomes" id="UP000054683">
    <property type="component" value="Unassembled WGS sequence"/>
</dbReference>
<dbReference type="EMBL" id="FCOK02000022">
    <property type="protein sequence ID" value="SAL37022.1"/>
    <property type="molecule type" value="Genomic_DNA"/>
</dbReference>
<dbReference type="RefSeq" id="WP_062086876.1">
    <property type="nucleotide sequence ID" value="NZ_FCOK02000022.1"/>
</dbReference>
<gene>
    <name evidence="2" type="ORF">AWB69_03574</name>
</gene>
<dbReference type="Pfam" id="PF13577">
    <property type="entry name" value="SnoaL_4"/>
    <property type="match status" value="1"/>
</dbReference>
<evidence type="ECO:0000313" key="2">
    <source>
        <dbReference type="EMBL" id="SAL37022.1"/>
    </source>
</evidence>
<proteinExistence type="predicted"/>
<organism evidence="2 3">
    <name type="scientific">Caballeronia udeis</name>
    <dbReference type="NCBI Taxonomy" id="1232866"/>
    <lineage>
        <taxon>Bacteria</taxon>
        <taxon>Pseudomonadati</taxon>
        <taxon>Pseudomonadota</taxon>
        <taxon>Betaproteobacteria</taxon>
        <taxon>Burkholderiales</taxon>
        <taxon>Burkholderiaceae</taxon>
        <taxon>Caballeronia</taxon>
    </lineage>
</organism>
<evidence type="ECO:0000259" key="1">
    <source>
        <dbReference type="Pfam" id="PF13577"/>
    </source>
</evidence>
<evidence type="ECO:0000313" key="3">
    <source>
        <dbReference type="Proteomes" id="UP000054683"/>
    </source>
</evidence>
<sequence>MGDLDLLQIERLFSDFAWFADRGDAAALAELFASDGVLVLGGKESKGRQQIAADCQNRFIIPQRKTRHVISNLRVERTAPLTASTTAVQLTFEHLGDSKPTRMRVNDVFDDLVKGADKTWRFSRREIKCELAFEI</sequence>
<name>A0A158GY89_9BURK</name>